<evidence type="ECO:0000313" key="3">
    <source>
        <dbReference type="Proteomes" id="UP001066276"/>
    </source>
</evidence>
<sequence length="83" mass="8411">MSAPETPNLSAADRACGRPPGPPLGRAGWRGAPGAAPGAPVGPPRPGSVCRSLGGLGRRAVPTSGAVWFQGRRCSRHSRAPDF</sequence>
<reference evidence="2" key="1">
    <citation type="journal article" date="2022" name="bioRxiv">
        <title>Sequencing and chromosome-scale assembly of the giantPleurodeles waltlgenome.</title>
        <authorList>
            <person name="Brown T."/>
            <person name="Elewa A."/>
            <person name="Iarovenko S."/>
            <person name="Subramanian E."/>
            <person name="Araus A.J."/>
            <person name="Petzold A."/>
            <person name="Susuki M."/>
            <person name="Suzuki K.-i.T."/>
            <person name="Hayashi T."/>
            <person name="Toyoda A."/>
            <person name="Oliveira C."/>
            <person name="Osipova E."/>
            <person name="Leigh N.D."/>
            <person name="Simon A."/>
            <person name="Yun M.H."/>
        </authorList>
    </citation>
    <scope>NUCLEOTIDE SEQUENCE</scope>
    <source>
        <strain evidence="2">20211129_DDA</strain>
        <tissue evidence="2">Liver</tissue>
    </source>
</reference>
<proteinExistence type="predicted"/>
<organism evidence="2 3">
    <name type="scientific">Pleurodeles waltl</name>
    <name type="common">Iberian ribbed newt</name>
    <dbReference type="NCBI Taxonomy" id="8319"/>
    <lineage>
        <taxon>Eukaryota</taxon>
        <taxon>Metazoa</taxon>
        <taxon>Chordata</taxon>
        <taxon>Craniata</taxon>
        <taxon>Vertebrata</taxon>
        <taxon>Euteleostomi</taxon>
        <taxon>Amphibia</taxon>
        <taxon>Batrachia</taxon>
        <taxon>Caudata</taxon>
        <taxon>Salamandroidea</taxon>
        <taxon>Salamandridae</taxon>
        <taxon>Pleurodelinae</taxon>
        <taxon>Pleurodeles</taxon>
    </lineage>
</organism>
<protein>
    <submittedName>
        <fullName evidence="2">Uncharacterized protein</fullName>
    </submittedName>
</protein>
<name>A0AAV7X0G9_PLEWA</name>
<feature type="region of interest" description="Disordered" evidence="1">
    <location>
        <begin position="1"/>
        <end position="47"/>
    </location>
</feature>
<accession>A0AAV7X0G9</accession>
<dbReference type="Proteomes" id="UP001066276">
    <property type="component" value="Chromosome 1_1"/>
</dbReference>
<feature type="compositionally biased region" description="Low complexity" evidence="1">
    <location>
        <begin position="24"/>
        <end position="39"/>
    </location>
</feature>
<evidence type="ECO:0000313" key="2">
    <source>
        <dbReference type="EMBL" id="KAJ1218606.1"/>
    </source>
</evidence>
<dbReference type="AlphaFoldDB" id="A0AAV7X0G9"/>
<keyword evidence="3" id="KW-1185">Reference proteome</keyword>
<gene>
    <name evidence="2" type="ORF">NDU88_006184</name>
</gene>
<evidence type="ECO:0000256" key="1">
    <source>
        <dbReference type="SAM" id="MobiDB-lite"/>
    </source>
</evidence>
<dbReference type="EMBL" id="JANPWB010000001">
    <property type="protein sequence ID" value="KAJ1218606.1"/>
    <property type="molecule type" value="Genomic_DNA"/>
</dbReference>
<comment type="caution">
    <text evidence="2">The sequence shown here is derived from an EMBL/GenBank/DDBJ whole genome shotgun (WGS) entry which is preliminary data.</text>
</comment>